<proteinExistence type="predicted"/>
<evidence type="ECO:0000256" key="1">
    <source>
        <dbReference type="SAM" id="Phobius"/>
    </source>
</evidence>
<dbReference type="EMBL" id="LNIX01000008">
    <property type="protein sequence ID" value="OXA51159.1"/>
    <property type="molecule type" value="Genomic_DNA"/>
</dbReference>
<dbReference type="AlphaFoldDB" id="A0A226E121"/>
<comment type="caution">
    <text evidence="2">The sequence shown here is derived from an EMBL/GenBank/DDBJ whole genome shotgun (WGS) entry which is preliminary data.</text>
</comment>
<reference evidence="2 3" key="1">
    <citation type="submission" date="2015-12" db="EMBL/GenBank/DDBJ databases">
        <title>The genome of Folsomia candida.</title>
        <authorList>
            <person name="Faddeeva A."/>
            <person name="Derks M.F."/>
            <person name="Anvar Y."/>
            <person name="Smit S."/>
            <person name="Van Straalen N."/>
            <person name="Roelofs D."/>
        </authorList>
    </citation>
    <scope>NUCLEOTIDE SEQUENCE [LARGE SCALE GENOMIC DNA]</scope>
    <source>
        <strain evidence="2 3">VU population</strain>
        <tissue evidence="2">Whole body</tissue>
    </source>
</reference>
<accession>A0A226E121</accession>
<evidence type="ECO:0000313" key="2">
    <source>
        <dbReference type="EMBL" id="OXA51159.1"/>
    </source>
</evidence>
<keyword evidence="3" id="KW-1185">Reference proteome</keyword>
<dbReference type="Proteomes" id="UP000198287">
    <property type="component" value="Unassembled WGS sequence"/>
</dbReference>
<feature type="transmembrane region" description="Helical" evidence="1">
    <location>
        <begin position="285"/>
        <end position="307"/>
    </location>
</feature>
<keyword evidence="1" id="KW-0812">Transmembrane</keyword>
<keyword evidence="1" id="KW-1133">Transmembrane helix</keyword>
<evidence type="ECO:0000313" key="3">
    <source>
        <dbReference type="Proteomes" id="UP000198287"/>
    </source>
</evidence>
<keyword evidence="1" id="KW-0472">Membrane</keyword>
<sequence length="309" mass="35800">MKALFNKNLIHPTYYKNENSEDNNNNKGGIDAGELSEVPIVIPIRNELRSFERRLNNNEIYSPGETGWSGLILRRHYRNQDVPYHHNETCKYEVFNPLAGAAPIYHISEKTEFFVKDTGCFFQPRCREFIMTPTTPNCLDSSNIKLIVEFGRTGFCNGITVLYQKRRMGTISRKCSVIPNSYKYSVRNSHNCEIASVNSKYCFKSNLLCLRECQQFNIFMRKERLPRGKIIRESLGFAMVLFHGDDAVAKILLVVALVLMDLQTLSLRRRKGFCQCDFVSCCFQLVASIFFYMLVLALILFLFFVFFSR</sequence>
<organism evidence="2 3">
    <name type="scientific">Folsomia candida</name>
    <name type="common">Springtail</name>
    <dbReference type="NCBI Taxonomy" id="158441"/>
    <lineage>
        <taxon>Eukaryota</taxon>
        <taxon>Metazoa</taxon>
        <taxon>Ecdysozoa</taxon>
        <taxon>Arthropoda</taxon>
        <taxon>Hexapoda</taxon>
        <taxon>Collembola</taxon>
        <taxon>Entomobryomorpha</taxon>
        <taxon>Isotomoidea</taxon>
        <taxon>Isotomidae</taxon>
        <taxon>Proisotominae</taxon>
        <taxon>Folsomia</taxon>
    </lineage>
</organism>
<protein>
    <submittedName>
        <fullName evidence="2">Uncharacterized protein</fullName>
    </submittedName>
</protein>
<gene>
    <name evidence="2" type="ORF">Fcan01_13921</name>
</gene>
<name>A0A226E121_FOLCA</name>